<gene>
    <name evidence="2" type="ORF">BOLC2T09593H</name>
</gene>
<accession>A0A3P6DSQ8</accession>
<feature type="transmembrane region" description="Helical" evidence="1">
    <location>
        <begin position="20"/>
        <end position="39"/>
    </location>
</feature>
<keyword evidence="1" id="KW-1133">Transmembrane helix</keyword>
<dbReference type="EMBL" id="LR031874">
    <property type="protein sequence ID" value="VDD23632.1"/>
    <property type="molecule type" value="Genomic_DNA"/>
</dbReference>
<evidence type="ECO:0000313" key="2">
    <source>
        <dbReference type="EMBL" id="VDD23632.1"/>
    </source>
</evidence>
<keyword evidence="1" id="KW-0472">Membrane</keyword>
<proteinExistence type="predicted"/>
<protein>
    <submittedName>
        <fullName evidence="2">Uncharacterized protein</fullName>
    </submittedName>
</protein>
<dbReference type="AlphaFoldDB" id="A0A3P6DSQ8"/>
<keyword evidence="1" id="KW-0812">Transmembrane</keyword>
<reference evidence="2" key="1">
    <citation type="submission" date="2018-11" db="EMBL/GenBank/DDBJ databases">
        <authorList>
            <consortium name="Genoscope - CEA"/>
            <person name="William W."/>
        </authorList>
    </citation>
    <scope>NUCLEOTIDE SEQUENCE</scope>
</reference>
<organism evidence="2">
    <name type="scientific">Brassica oleracea</name>
    <name type="common">Wild cabbage</name>
    <dbReference type="NCBI Taxonomy" id="3712"/>
    <lineage>
        <taxon>Eukaryota</taxon>
        <taxon>Viridiplantae</taxon>
        <taxon>Streptophyta</taxon>
        <taxon>Embryophyta</taxon>
        <taxon>Tracheophyta</taxon>
        <taxon>Spermatophyta</taxon>
        <taxon>Magnoliopsida</taxon>
        <taxon>eudicotyledons</taxon>
        <taxon>Gunneridae</taxon>
        <taxon>Pentapetalae</taxon>
        <taxon>rosids</taxon>
        <taxon>malvids</taxon>
        <taxon>Brassicales</taxon>
        <taxon>Brassicaceae</taxon>
        <taxon>Brassiceae</taxon>
        <taxon>Brassica</taxon>
    </lineage>
</organism>
<name>A0A3P6DSQ8_BRAOL</name>
<sequence length="81" mass="9473">MERSPYYGSSYLDYLSLPDPHVCFFLHGCLLCIVSHMVLELRVRPRRHHEPAQARLHALPSLPPPPRPHLLRRPFLLRPMA</sequence>
<evidence type="ECO:0000256" key="1">
    <source>
        <dbReference type="SAM" id="Phobius"/>
    </source>
</evidence>